<dbReference type="EMBL" id="JAHRIQ010065687">
    <property type="protein sequence ID" value="MEQ2242546.1"/>
    <property type="molecule type" value="Genomic_DNA"/>
</dbReference>
<reference evidence="2 3" key="1">
    <citation type="submission" date="2021-06" db="EMBL/GenBank/DDBJ databases">
        <authorList>
            <person name="Palmer J.M."/>
        </authorList>
    </citation>
    <scope>NUCLEOTIDE SEQUENCE [LARGE SCALE GENOMIC DNA]</scope>
    <source>
        <strain evidence="3">if_2019</strain>
        <tissue evidence="2">Muscle</tissue>
    </source>
</reference>
<sequence length="81" mass="8823">MPTSEEMSAELLLVVALTVTISGILLSGALLVFCRKRCHKHLTGATAGGSDRTDQQSSVYENHPCGELIYHNVKPVNRTKK</sequence>
<dbReference type="Proteomes" id="UP001482620">
    <property type="component" value="Unassembled WGS sequence"/>
</dbReference>
<protein>
    <submittedName>
        <fullName evidence="2">Uncharacterized protein</fullName>
    </submittedName>
</protein>
<accession>A0ABV0UCT3</accession>
<keyword evidence="1" id="KW-0472">Membrane</keyword>
<organism evidence="2 3">
    <name type="scientific">Ilyodon furcidens</name>
    <name type="common">goldbreast splitfin</name>
    <dbReference type="NCBI Taxonomy" id="33524"/>
    <lineage>
        <taxon>Eukaryota</taxon>
        <taxon>Metazoa</taxon>
        <taxon>Chordata</taxon>
        <taxon>Craniata</taxon>
        <taxon>Vertebrata</taxon>
        <taxon>Euteleostomi</taxon>
        <taxon>Actinopterygii</taxon>
        <taxon>Neopterygii</taxon>
        <taxon>Teleostei</taxon>
        <taxon>Neoteleostei</taxon>
        <taxon>Acanthomorphata</taxon>
        <taxon>Ovalentaria</taxon>
        <taxon>Atherinomorphae</taxon>
        <taxon>Cyprinodontiformes</taxon>
        <taxon>Goodeidae</taxon>
        <taxon>Ilyodon</taxon>
    </lineage>
</organism>
<gene>
    <name evidence="2" type="ORF">ILYODFUR_036876</name>
</gene>
<name>A0ABV0UCT3_9TELE</name>
<evidence type="ECO:0000313" key="3">
    <source>
        <dbReference type="Proteomes" id="UP001482620"/>
    </source>
</evidence>
<evidence type="ECO:0000313" key="2">
    <source>
        <dbReference type="EMBL" id="MEQ2242546.1"/>
    </source>
</evidence>
<comment type="caution">
    <text evidence="2">The sequence shown here is derived from an EMBL/GenBank/DDBJ whole genome shotgun (WGS) entry which is preliminary data.</text>
</comment>
<keyword evidence="1" id="KW-1133">Transmembrane helix</keyword>
<proteinExistence type="predicted"/>
<evidence type="ECO:0000256" key="1">
    <source>
        <dbReference type="SAM" id="Phobius"/>
    </source>
</evidence>
<keyword evidence="1" id="KW-0812">Transmembrane</keyword>
<keyword evidence="3" id="KW-1185">Reference proteome</keyword>
<feature type="transmembrane region" description="Helical" evidence="1">
    <location>
        <begin position="12"/>
        <end position="33"/>
    </location>
</feature>